<dbReference type="InterPro" id="IPR006935">
    <property type="entry name" value="Helicase/UvrB_N"/>
</dbReference>
<dbReference type="Pfam" id="PF16203">
    <property type="entry name" value="ERCC3_RAD25_C"/>
    <property type="match status" value="1"/>
</dbReference>
<evidence type="ECO:0000256" key="15">
    <source>
        <dbReference type="ARBA" id="ARBA00044799"/>
    </source>
</evidence>
<gene>
    <name evidence="21" type="ORF">DR999_PMT13953</name>
</gene>
<dbReference type="GO" id="GO:0005524">
    <property type="term" value="F:ATP binding"/>
    <property type="evidence" value="ECO:0007669"/>
    <property type="project" value="UniProtKB-KW"/>
</dbReference>
<evidence type="ECO:0000256" key="17">
    <source>
        <dbReference type="ARBA" id="ARBA00048988"/>
    </source>
</evidence>
<evidence type="ECO:0000256" key="14">
    <source>
        <dbReference type="ARBA" id="ARBA00034808"/>
    </source>
</evidence>
<evidence type="ECO:0000313" key="22">
    <source>
        <dbReference type="Proteomes" id="UP000297703"/>
    </source>
</evidence>
<keyword evidence="22" id="KW-1185">Reference proteome</keyword>
<dbReference type="STRING" id="55544.A0A4D9EA08"/>
<dbReference type="AlphaFoldDB" id="A0A4D9EA08"/>
<dbReference type="EC" id="5.6.2.4" evidence="14"/>
<evidence type="ECO:0000256" key="2">
    <source>
        <dbReference type="ARBA" id="ARBA00006637"/>
    </source>
</evidence>
<dbReference type="Pfam" id="PF13625">
    <property type="entry name" value="Helicase_C_3"/>
    <property type="match status" value="1"/>
</dbReference>
<dbReference type="CDD" id="cd18029">
    <property type="entry name" value="DEXHc_XPB"/>
    <property type="match status" value="1"/>
</dbReference>
<dbReference type="Proteomes" id="UP000297703">
    <property type="component" value="Unassembled WGS sequence"/>
</dbReference>
<evidence type="ECO:0000256" key="7">
    <source>
        <dbReference type="ARBA" id="ARBA00022840"/>
    </source>
</evidence>
<reference evidence="21 22" key="1">
    <citation type="submission" date="2019-04" db="EMBL/GenBank/DDBJ databases">
        <title>Draft genome of the big-headed turtle Platysternon megacephalum.</title>
        <authorList>
            <person name="Gong S."/>
        </authorList>
    </citation>
    <scope>NUCLEOTIDE SEQUENCE [LARGE SCALE GENOMIC DNA]</scope>
    <source>
        <strain evidence="21">DO16091913</strain>
        <tissue evidence="21">Muscle</tissue>
    </source>
</reference>
<accession>A0A4D9EA08</accession>
<keyword evidence="8" id="KW-0238">DNA-binding</keyword>
<comment type="caution">
    <text evidence="21">The sequence shown here is derived from an EMBL/GenBank/DDBJ whole genome shotgun (WGS) entry which is preliminary data.</text>
</comment>
<evidence type="ECO:0000256" key="16">
    <source>
        <dbReference type="ARBA" id="ARBA00044810"/>
    </source>
</evidence>
<dbReference type="GO" id="GO:0005675">
    <property type="term" value="C:transcription factor TFIIH holo complex"/>
    <property type="evidence" value="ECO:0007669"/>
    <property type="project" value="TreeGrafter"/>
</dbReference>
<evidence type="ECO:0000256" key="4">
    <source>
        <dbReference type="ARBA" id="ARBA00022763"/>
    </source>
</evidence>
<dbReference type="GO" id="GO:0043138">
    <property type="term" value="F:3'-5' DNA helicase activity"/>
    <property type="evidence" value="ECO:0007669"/>
    <property type="project" value="UniProtKB-EC"/>
</dbReference>
<evidence type="ECO:0000259" key="19">
    <source>
        <dbReference type="PROSITE" id="PS51192"/>
    </source>
</evidence>
<dbReference type="PANTHER" id="PTHR11274:SF0">
    <property type="entry name" value="GENERAL TRANSCRIPTION AND DNA REPAIR FACTOR IIH HELICASE SUBUNIT XPB"/>
    <property type="match status" value="1"/>
</dbReference>
<keyword evidence="6" id="KW-0347">Helicase</keyword>
<dbReference type="InterPro" id="IPR032830">
    <property type="entry name" value="XPB/Ssl2_N"/>
</dbReference>
<keyword evidence="3" id="KW-0547">Nucleotide-binding</keyword>
<dbReference type="FunFam" id="3.40.50.300:FF:000077">
    <property type="entry name" value="Probable DNA repair helicase RAD25"/>
    <property type="match status" value="1"/>
</dbReference>
<feature type="region of interest" description="Disordered" evidence="18">
    <location>
        <begin position="215"/>
        <end position="236"/>
    </location>
</feature>
<dbReference type="InterPro" id="IPR032438">
    <property type="entry name" value="ERCC3_RAD25_C"/>
</dbReference>
<evidence type="ECO:0000256" key="8">
    <source>
        <dbReference type="ARBA" id="ARBA00023125"/>
    </source>
</evidence>
<evidence type="ECO:0000256" key="12">
    <source>
        <dbReference type="ARBA" id="ARBA00032205"/>
    </source>
</evidence>
<evidence type="ECO:0000256" key="3">
    <source>
        <dbReference type="ARBA" id="ARBA00022741"/>
    </source>
</evidence>
<dbReference type="SMART" id="SM00487">
    <property type="entry name" value="DEXDc"/>
    <property type="match status" value="1"/>
</dbReference>
<dbReference type="Gene3D" id="3.40.50.300">
    <property type="entry name" value="P-loop containing nucleotide triphosphate hydrolases"/>
    <property type="match status" value="2"/>
</dbReference>
<dbReference type="InterPro" id="IPR001650">
    <property type="entry name" value="Helicase_C-like"/>
</dbReference>
<organism evidence="21 22">
    <name type="scientific">Platysternon megacephalum</name>
    <name type="common">big-headed turtle</name>
    <dbReference type="NCBI Taxonomy" id="55544"/>
    <lineage>
        <taxon>Eukaryota</taxon>
        <taxon>Metazoa</taxon>
        <taxon>Chordata</taxon>
        <taxon>Craniata</taxon>
        <taxon>Vertebrata</taxon>
        <taxon>Euteleostomi</taxon>
        <taxon>Archelosauria</taxon>
        <taxon>Testudinata</taxon>
        <taxon>Testudines</taxon>
        <taxon>Cryptodira</taxon>
        <taxon>Durocryptodira</taxon>
        <taxon>Testudinoidea</taxon>
        <taxon>Platysternidae</taxon>
        <taxon>Platysternon</taxon>
    </lineage>
</organism>
<dbReference type="PROSITE" id="PS51192">
    <property type="entry name" value="HELICASE_ATP_BIND_1"/>
    <property type="match status" value="1"/>
</dbReference>
<evidence type="ECO:0000256" key="1">
    <source>
        <dbReference type="ARBA" id="ARBA00004123"/>
    </source>
</evidence>
<evidence type="ECO:0000313" key="21">
    <source>
        <dbReference type="EMBL" id="TFK03574.1"/>
    </source>
</evidence>
<dbReference type="PRINTS" id="PR00851">
    <property type="entry name" value="XRODRMPGMNTB"/>
</dbReference>
<feature type="domain" description="Helicase C-terminal" evidence="20">
    <location>
        <begin position="537"/>
        <end position="697"/>
    </location>
</feature>
<keyword evidence="4" id="KW-0227">DNA damage</keyword>
<evidence type="ECO:0000256" key="13">
    <source>
        <dbReference type="ARBA" id="ARBA00034617"/>
    </source>
</evidence>
<keyword evidence="10" id="KW-0413">Isomerase</keyword>
<dbReference type="InterPro" id="IPR014001">
    <property type="entry name" value="Helicase_ATP-bd"/>
</dbReference>
<dbReference type="CDD" id="cd18789">
    <property type="entry name" value="SF2_C_XPB"/>
    <property type="match status" value="1"/>
</dbReference>
<dbReference type="PANTHER" id="PTHR11274">
    <property type="entry name" value="RAD25/XP-B DNA REPAIR HELICASE"/>
    <property type="match status" value="1"/>
</dbReference>
<dbReference type="InterPro" id="IPR050615">
    <property type="entry name" value="ATP-dep_DNA_Helicase"/>
</dbReference>
<evidence type="ECO:0000256" key="6">
    <source>
        <dbReference type="ARBA" id="ARBA00022806"/>
    </source>
</evidence>
<reference evidence="21 22" key="2">
    <citation type="submission" date="2019-04" db="EMBL/GenBank/DDBJ databases">
        <title>The genome sequence of big-headed turtle.</title>
        <authorList>
            <person name="Gong S."/>
        </authorList>
    </citation>
    <scope>NUCLEOTIDE SEQUENCE [LARGE SCALE GENOMIC DNA]</scope>
    <source>
        <strain evidence="21">DO16091913</strain>
        <tissue evidence="21">Muscle</tissue>
    </source>
</reference>
<evidence type="ECO:0000256" key="11">
    <source>
        <dbReference type="ARBA" id="ARBA00023242"/>
    </source>
</evidence>
<dbReference type="SUPFAM" id="SSF52540">
    <property type="entry name" value="P-loop containing nucleoside triphosphate hydrolases"/>
    <property type="match status" value="2"/>
</dbReference>
<dbReference type="SMART" id="SM00490">
    <property type="entry name" value="HELICc"/>
    <property type="match status" value="1"/>
</dbReference>
<evidence type="ECO:0000259" key="20">
    <source>
        <dbReference type="PROSITE" id="PS51194"/>
    </source>
</evidence>
<feature type="compositionally biased region" description="Basic residues" evidence="18">
    <location>
        <begin position="1"/>
        <end position="14"/>
    </location>
</feature>
<comment type="similarity">
    <text evidence="2">Belongs to the helicase family. RAD25/XPB subfamily.</text>
</comment>
<dbReference type="GO" id="GO:0097550">
    <property type="term" value="C:transcription preinitiation complex"/>
    <property type="evidence" value="ECO:0007669"/>
    <property type="project" value="TreeGrafter"/>
</dbReference>
<comment type="subcellular location">
    <subcellularLocation>
        <location evidence="1">Nucleus</location>
    </subcellularLocation>
</comment>
<dbReference type="GO" id="GO:0006367">
    <property type="term" value="P:transcription initiation at RNA polymerase II promoter"/>
    <property type="evidence" value="ECO:0007669"/>
    <property type="project" value="InterPro"/>
</dbReference>
<name>A0A4D9EA08_9SAUR</name>
<dbReference type="FunFam" id="3.40.50.300:FF:000117">
    <property type="entry name" value="Putative DNA repair helicase rad25"/>
    <property type="match status" value="1"/>
</dbReference>
<dbReference type="NCBIfam" id="TIGR00603">
    <property type="entry name" value="rad25"/>
    <property type="match status" value="1"/>
</dbReference>
<keyword evidence="7" id="KW-0067">ATP-binding</keyword>
<feature type="region of interest" description="Disordered" evidence="18">
    <location>
        <begin position="1"/>
        <end position="46"/>
    </location>
</feature>
<dbReference type="InterPro" id="IPR001161">
    <property type="entry name" value="XPB/Ssl2"/>
</dbReference>
<protein>
    <recommendedName>
        <fullName evidence="15">General transcription and DNA repair factor IIH helicase/translocase subunit XPB</fullName>
        <ecNumber evidence="14">5.6.2.4</ecNumber>
    </recommendedName>
    <alternativeName>
        <fullName evidence="16">DNA 3'-5' helicase/translocase XPB</fullName>
    </alternativeName>
    <alternativeName>
        <fullName evidence="12">DNA excision repair protein ERCC-3</fullName>
    </alternativeName>
</protein>
<keyword evidence="9" id="KW-0234">DNA repair</keyword>
<dbReference type="GO" id="GO:0000112">
    <property type="term" value="C:nucleotide-excision repair factor 3 complex"/>
    <property type="evidence" value="ECO:0007669"/>
    <property type="project" value="TreeGrafter"/>
</dbReference>
<dbReference type="InterPro" id="IPR027417">
    <property type="entry name" value="P-loop_NTPase"/>
</dbReference>
<keyword evidence="11" id="KW-0539">Nucleus</keyword>
<dbReference type="Pfam" id="PF04851">
    <property type="entry name" value="ResIII"/>
    <property type="match status" value="1"/>
</dbReference>
<dbReference type="GO" id="GO:0016787">
    <property type="term" value="F:hydrolase activity"/>
    <property type="evidence" value="ECO:0007669"/>
    <property type="project" value="UniProtKB-KW"/>
</dbReference>
<evidence type="ECO:0000256" key="5">
    <source>
        <dbReference type="ARBA" id="ARBA00022801"/>
    </source>
</evidence>
<proteinExistence type="inferred from homology"/>
<keyword evidence="5" id="KW-0378">Hydrolase</keyword>
<comment type="catalytic activity">
    <reaction evidence="17">
        <text>ATP + H2O = ADP + phosphate + H(+)</text>
        <dbReference type="Rhea" id="RHEA:13065"/>
        <dbReference type="ChEBI" id="CHEBI:15377"/>
        <dbReference type="ChEBI" id="CHEBI:15378"/>
        <dbReference type="ChEBI" id="CHEBI:30616"/>
        <dbReference type="ChEBI" id="CHEBI:43474"/>
        <dbReference type="ChEBI" id="CHEBI:456216"/>
        <dbReference type="EC" id="5.6.2.4"/>
    </reaction>
</comment>
<dbReference type="EMBL" id="QXTE01000156">
    <property type="protein sequence ID" value="TFK03574.1"/>
    <property type="molecule type" value="Genomic_DNA"/>
</dbReference>
<evidence type="ECO:0000256" key="9">
    <source>
        <dbReference type="ARBA" id="ARBA00023204"/>
    </source>
</evidence>
<comment type="catalytic activity">
    <reaction evidence="13">
        <text>Couples ATP hydrolysis with the unwinding of duplex DNA by translocating in the 3'-5' direction.</text>
        <dbReference type="EC" id="5.6.2.4"/>
    </reaction>
</comment>
<dbReference type="GO" id="GO:0003677">
    <property type="term" value="F:DNA binding"/>
    <property type="evidence" value="ECO:0007669"/>
    <property type="project" value="UniProtKB-KW"/>
</dbReference>
<dbReference type="GO" id="GO:0006289">
    <property type="term" value="P:nucleotide-excision repair"/>
    <property type="evidence" value="ECO:0007669"/>
    <property type="project" value="InterPro"/>
</dbReference>
<dbReference type="PROSITE" id="PS51194">
    <property type="entry name" value="HELICASE_CTER"/>
    <property type="match status" value="1"/>
</dbReference>
<sequence>MGRRERDKKKSKKRHYDDDDDDEDETPGRESQEAVPSAAGKQVEESGIKVDEYGAKDYRLQMLLKSDHSSRPLWVAPDGHVFLEAFSPVYKYAQDFLVAIAEPVCRPTHIHEYKLTAYSLYAAVSVGLQTSDITEYLQKLSKTGVPDGIIQFIKLCTVSYGKVKLVLKHNRYFVESTHPEVIQQLLQDHVIKECRLRNAEGEETELITETFTSKSAISKSSDGGPSTSQGTDAQNKSDVPADLFEFYEQMDKDEEEEEETQTVSFEVKQEMIEELQKRCIHLEYPLLAEYDFRNDSVNPDINIDLKPTAVLRPYQEKSLRKMFGNGRARSGVIVLPCGAGKSLVGVTAACTVRKRCLVLGNSSVSVEQWKAQFKMWSTIDDSQICRFTSDAKDKPIGCSVAISTYSMLGHTTKRSWEAERVMEWLKSQEWGLMILDEVHTIPAKMFRRVLTIVQAHCKLGLTATLVREDDKIVDLNFLIGPKLYEANWMELQNNGYIAKVQCAEVWCPMSPEFYREYVAIKTKKRILLYTMNPNKFRACQFLIKFHERRNDKIIVFADNVFALKEYAIRLGKPYIYGPTAQGERMQILQNFKHNPKINTIFISKVGDTSFDLPEANVLIQISSHGGSRRQEAQRLGRVLRAKKGTVAEEYNAFFYSLVSQDTQEMAYSTKRQRFLVDQGYSFKVITKLAGMEEEQLSFSSKEEQQQLLQKVLQASDLDAEEEVVAGEYGSKSTQVSRRFGTMSSMSGADDAVYMEYHTSRSKASSNKHVHPLFKRFRK</sequence>
<feature type="domain" description="Helicase ATP-binding" evidence="19">
    <location>
        <begin position="322"/>
        <end position="483"/>
    </location>
</feature>
<evidence type="ECO:0000256" key="18">
    <source>
        <dbReference type="SAM" id="MobiDB-lite"/>
    </source>
</evidence>
<dbReference type="OrthoDB" id="10262986at2759"/>
<evidence type="ECO:0000256" key="10">
    <source>
        <dbReference type="ARBA" id="ARBA00023235"/>
    </source>
</evidence>